<sequence length="432" mass="49959">MAPEVYIENLSEHVGKEVKIYGWVYNKRSSGKIRFILVRDGTGILQCVMAKGETPDEVFDKYDLLTQETSLIVSGIVNEDKRAPGGYELHIKNIKIIHIAQDYPITPKEHGIDFLMDHRHLWLRSRRPHAILRIRHRLVKAIRDFFDSKGFVLIDAPILTPAACEGTTTLFETDYFDLGKAYLSQSGQLYVEAAAMAFGKVYCFGPTFRAEKSKTRRHLTEFWMVEPEVAFYELEDIMNLAEEFVEYIVGRVLETSKKEFEILERNTEPLEKIKRPFPRISYNEAVEILKNNGVNFQWGNDFGNTDETIISQQFEKPVLVHHYPAAVKAFYMKRDPNDETYALAFDMLAPEGYGEIIGGSQREDDYDTLLKRIKEHNLPVEAFDWYLDLRKYGSVPHSGFGLGVERTLAWICGLDHVRETIPFPRMIYRIKP</sequence>
<accession>A0A0P1M4F8</accession>
<dbReference type="Gene3D" id="2.40.50.140">
    <property type="entry name" value="Nucleic acid-binding proteins"/>
    <property type="match status" value="1"/>
</dbReference>
<dbReference type="Pfam" id="PF00152">
    <property type="entry name" value="tRNA-synt_2"/>
    <property type="match status" value="1"/>
</dbReference>
<keyword evidence="7" id="KW-0963">Cytoplasm</keyword>
<dbReference type="GO" id="GO:0006421">
    <property type="term" value="P:asparaginyl-tRNA aminoacylation"/>
    <property type="evidence" value="ECO:0007669"/>
    <property type="project" value="UniProtKB-UniRule"/>
</dbReference>
<dbReference type="CDD" id="cd00776">
    <property type="entry name" value="AsxRS_core"/>
    <property type="match status" value="1"/>
</dbReference>
<accession>A0A0P1LBZ4</accession>
<reference evidence="9 10" key="1">
    <citation type="submission" date="2015-11" db="EMBL/GenBank/DDBJ databases">
        <authorList>
            <person name="Zhang Y."/>
            <person name="Guo Z."/>
        </authorList>
    </citation>
    <scope>NUCLEOTIDE SEQUENCE [LARGE SCALE GENOMIC DNA]</scope>
    <source>
        <strain evidence="9">JGI-4</strain>
    </source>
</reference>
<evidence type="ECO:0000256" key="4">
    <source>
        <dbReference type="ARBA" id="ARBA00022840"/>
    </source>
</evidence>
<gene>
    <name evidence="7" type="primary">asnS</name>
    <name evidence="9" type="ORF">JGI4_01588</name>
</gene>
<keyword evidence="6 7" id="KW-0030">Aminoacyl-tRNA synthetase</keyword>
<dbReference type="OrthoDB" id="9762036at2"/>
<evidence type="ECO:0000256" key="6">
    <source>
        <dbReference type="ARBA" id="ARBA00023146"/>
    </source>
</evidence>
<evidence type="ECO:0000256" key="2">
    <source>
        <dbReference type="ARBA" id="ARBA00022598"/>
    </source>
</evidence>
<dbReference type="AlphaFoldDB" id="A0A0N7MS08"/>
<dbReference type="NCBIfam" id="TIGR00457">
    <property type="entry name" value="asnS"/>
    <property type="match status" value="1"/>
</dbReference>
<accession>A0A0N7MS08</accession>
<dbReference type="EMBL" id="FAOP01000006">
    <property type="protein sequence ID" value="CUU06714.1"/>
    <property type="molecule type" value="Genomic_DNA"/>
</dbReference>
<dbReference type="NCBIfam" id="NF003483">
    <property type="entry name" value="PRK05159.1"/>
    <property type="match status" value="1"/>
</dbReference>
<accession>A0A0S4N666</accession>
<dbReference type="InterPro" id="IPR004365">
    <property type="entry name" value="NA-bd_OB_tRNA"/>
</dbReference>
<keyword evidence="2 7" id="KW-0436">Ligase</keyword>
<dbReference type="InterPro" id="IPR012340">
    <property type="entry name" value="NA-bd_OB-fold"/>
</dbReference>
<dbReference type="InterPro" id="IPR002312">
    <property type="entry name" value="Asp/Asn-tRNA-synth_IIb"/>
</dbReference>
<comment type="catalytic activity">
    <reaction evidence="7">
        <text>tRNA(Asn) + L-asparagine + ATP = L-asparaginyl-tRNA(Asn) + AMP + diphosphate + H(+)</text>
        <dbReference type="Rhea" id="RHEA:11180"/>
        <dbReference type="Rhea" id="RHEA-COMP:9659"/>
        <dbReference type="Rhea" id="RHEA-COMP:9674"/>
        <dbReference type="ChEBI" id="CHEBI:15378"/>
        <dbReference type="ChEBI" id="CHEBI:30616"/>
        <dbReference type="ChEBI" id="CHEBI:33019"/>
        <dbReference type="ChEBI" id="CHEBI:58048"/>
        <dbReference type="ChEBI" id="CHEBI:78442"/>
        <dbReference type="ChEBI" id="CHEBI:78515"/>
        <dbReference type="ChEBI" id="CHEBI:456215"/>
        <dbReference type="EC" id="6.1.1.22"/>
    </reaction>
</comment>
<dbReference type="RefSeq" id="WP_075427466.1">
    <property type="nucleotide sequence ID" value="NZ_CZVL01000012.1"/>
</dbReference>
<proteinExistence type="inferred from homology"/>
<dbReference type="InterPro" id="IPR004522">
    <property type="entry name" value="Asn-tRNA-ligase"/>
</dbReference>
<dbReference type="SUPFAM" id="SSF50249">
    <property type="entry name" value="Nucleic acid-binding proteins"/>
    <property type="match status" value="1"/>
</dbReference>
<protein>
    <recommendedName>
        <fullName evidence="7">Asparagine--tRNA ligase</fullName>
        <ecNumber evidence="7">6.1.1.22</ecNumber>
    </recommendedName>
    <alternativeName>
        <fullName evidence="7">Asparaginyl-tRNA synthetase</fullName>
        <shortName evidence="7">AsnRS</shortName>
    </alternativeName>
</protein>
<dbReference type="EC" id="6.1.1.22" evidence="7"/>
<keyword evidence="5 7" id="KW-0648">Protein biosynthesis</keyword>
<dbReference type="HAMAP" id="MF_00534">
    <property type="entry name" value="Asn_tRNA_synth"/>
    <property type="match status" value="1"/>
</dbReference>
<evidence type="ECO:0000259" key="8">
    <source>
        <dbReference type="PROSITE" id="PS50862"/>
    </source>
</evidence>
<dbReference type="GO" id="GO:0004816">
    <property type="term" value="F:asparagine-tRNA ligase activity"/>
    <property type="evidence" value="ECO:0007669"/>
    <property type="project" value="UniProtKB-UniRule"/>
</dbReference>
<dbReference type="CDD" id="cd04323">
    <property type="entry name" value="AsnRS_cyto_like_N"/>
    <property type="match status" value="1"/>
</dbReference>
<dbReference type="NCBIfam" id="NF003037">
    <property type="entry name" value="PRK03932.1"/>
    <property type="match status" value="1"/>
</dbReference>
<dbReference type="PANTHER" id="PTHR22594:SF34">
    <property type="entry name" value="ASPARAGINE--TRNA LIGASE, MITOCHONDRIAL-RELATED"/>
    <property type="match status" value="1"/>
</dbReference>
<dbReference type="Pfam" id="PF01336">
    <property type="entry name" value="tRNA_anti-codon"/>
    <property type="match status" value="1"/>
</dbReference>
<evidence type="ECO:0000256" key="5">
    <source>
        <dbReference type="ARBA" id="ARBA00022917"/>
    </source>
</evidence>
<feature type="domain" description="Aminoacyl-transfer RNA synthetases class-II family profile" evidence="8">
    <location>
        <begin position="132"/>
        <end position="422"/>
    </location>
</feature>
<comment type="subunit">
    <text evidence="7">Homodimer.</text>
</comment>
<keyword evidence="3 7" id="KW-0547">Nucleotide-binding</keyword>
<dbReference type="PRINTS" id="PR01042">
    <property type="entry name" value="TRNASYNTHASP"/>
</dbReference>
<dbReference type="GO" id="GO:0003676">
    <property type="term" value="F:nucleic acid binding"/>
    <property type="evidence" value="ECO:0007669"/>
    <property type="project" value="InterPro"/>
</dbReference>
<evidence type="ECO:0000313" key="10">
    <source>
        <dbReference type="Proteomes" id="UP000182011"/>
    </source>
</evidence>
<dbReference type="GO" id="GO:0005737">
    <property type="term" value="C:cytoplasm"/>
    <property type="evidence" value="ECO:0007669"/>
    <property type="project" value="UniProtKB-SubCell"/>
</dbReference>
<evidence type="ECO:0000256" key="3">
    <source>
        <dbReference type="ARBA" id="ARBA00022741"/>
    </source>
</evidence>
<dbReference type="InterPro" id="IPR004364">
    <property type="entry name" value="Aa-tRNA-synt_II"/>
</dbReference>
<evidence type="ECO:0000313" key="9">
    <source>
        <dbReference type="EMBL" id="CUU06714.1"/>
    </source>
</evidence>
<dbReference type="STRING" id="1633631.GCA_001442925_01583"/>
<keyword evidence="4 7" id="KW-0067">ATP-binding</keyword>
<dbReference type="PANTHER" id="PTHR22594">
    <property type="entry name" value="ASPARTYL/LYSYL-TRNA SYNTHETASE"/>
    <property type="match status" value="1"/>
</dbReference>
<name>A0A0N7MS08_9BACT</name>
<organism evidence="9 10">
    <name type="scientific">Candidatus Kryptonium thompsonii</name>
    <dbReference type="NCBI Taxonomy" id="1633631"/>
    <lineage>
        <taxon>Bacteria</taxon>
        <taxon>Pseudomonadati</taxon>
        <taxon>Candidatus Kryptoniota</taxon>
        <taxon>Candidatus Kryptonium</taxon>
    </lineage>
</organism>
<evidence type="ECO:0000256" key="7">
    <source>
        <dbReference type="HAMAP-Rule" id="MF_00534"/>
    </source>
</evidence>
<dbReference type="GO" id="GO:0005524">
    <property type="term" value="F:ATP binding"/>
    <property type="evidence" value="ECO:0007669"/>
    <property type="project" value="UniProtKB-UniRule"/>
</dbReference>
<dbReference type="InterPro" id="IPR006195">
    <property type="entry name" value="aa-tRNA-synth_II"/>
</dbReference>
<comment type="similarity">
    <text evidence="1 7">Belongs to the class-II aminoacyl-tRNA synthetase family.</text>
</comment>
<comment type="subcellular location">
    <subcellularLocation>
        <location evidence="7">Cytoplasm</location>
    </subcellularLocation>
</comment>
<dbReference type="Proteomes" id="UP000182011">
    <property type="component" value="Unassembled WGS sequence"/>
</dbReference>
<dbReference type="SUPFAM" id="SSF55681">
    <property type="entry name" value="Class II aaRS and biotin synthetases"/>
    <property type="match status" value="1"/>
</dbReference>
<dbReference type="PROSITE" id="PS50862">
    <property type="entry name" value="AA_TRNA_LIGASE_II"/>
    <property type="match status" value="1"/>
</dbReference>
<evidence type="ECO:0000256" key="1">
    <source>
        <dbReference type="ARBA" id="ARBA00008226"/>
    </source>
</evidence>
<dbReference type="Gene3D" id="3.30.930.10">
    <property type="entry name" value="Bira Bifunctional Protein, Domain 2"/>
    <property type="match status" value="1"/>
</dbReference>
<dbReference type="InterPro" id="IPR045864">
    <property type="entry name" value="aa-tRNA-synth_II/BPL/LPL"/>
</dbReference>